<sequence length="147" mass="16195">MVSRRHLLSSLGCAALAGCTAVLPYDGTQLGSVVASNYTDDERTIEVRIAADDETVSTTTHRLNAISEQVPADEQLPCEWGDDPDEFVIEARRDDSEWRTLDVSERATGDCAAVDVRAHDRDYLPPIEFTVHECSELADDYGCGFLE</sequence>
<dbReference type="EMBL" id="AOHS01000037">
    <property type="protein sequence ID" value="ELY29305.1"/>
    <property type="molecule type" value="Genomic_DNA"/>
</dbReference>
<dbReference type="eggNOG" id="arCOG11189">
    <property type="taxonomic scope" value="Archaea"/>
</dbReference>
<proteinExistence type="predicted"/>
<dbReference type="RefSeq" id="WP_004267635.1">
    <property type="nucleotide sequence ID" value="NC_013922.1"/>
</dbReference>
<reference evidence="1 3" key="2">
    <citation type="journal article" date="2012" name="BMC Genomics">
        <title>A comparative genomics perspective on the genetic content of the alkaliphilic haloarchaeon Natrialba magadii ATCC 43099T.</title>
        <authorList>
            <person name="Siddaramappa S."/>
            <person name="Challacombe J.F."/>
            <person name="Decastro R.E."/>
            <person name="Pfeiffer F."/>
            <person name="Sastre D.E."/>
            <person name="Gimenez M.I."/>
            <person name="Paggi R.A."/>
            <person name="Detter J.C."/>
            <person name="Davenport K.W."/>
            <person name="Goodwin L.A."/>
            <person name="Kyrpides N."/>
            <person name="Tapia R."/>
            <person name="Pitluck S."/>
            <person name="Lucas S."/>
            <person name="Woyke T."/>
            <person name="Maupin-Furlow J.A."/>
        </authorList>
    </citation>
    <scope>NUCLEOTIDE SEQUENCE [LARGE SCALE GENOMIC DNA]</scope>
    <source>
        <strain evidence="1">ATCC 43099</strain>
        <strain evidence="3">ATCC 43099 / DSM 3394 / CCM 3739 / CIP 104546 / IAM 13178 / JCM 8861 / NBRC 102185 / NCIMB 2190 / MS3</strain>
    </source>
</reference>
<dbReference type="Proteomes" id="UP000011543">
    <property type="component" value="Unassembled WGS sequence"/>
</dbReference>
<organism evidence="1 3">
    <name type="scientific">Natrialba magadii (strain ATCC 43099 / DSM 3394 / CCM 3739 / CIP 104546 / IAM 13178 / JCM 8861 / NBRC 102185 / NCIMB 2190 / MS3)</name>
    <name type="common">Natronobacterium magadii</name>
    <dbReference type="NCBI Taxonomy" id="547559"/>
    <lineage>
        <taxon>Archaea</taxon>
        <taxon>Methanobacteriati</taxon>
        <taxon>Methanobacteriota</taxon>
        <taxon>Stenosarchaea group</taxon>
        <taxon>Halobacteria</taxon>
        <taxon>Halobacteriales</taxon>
        <taxon>Natrialbaceae</taxon>
        <taxon>Natrialba</taxon>
    </lineage>
</organism>
<dbReference type="EMBL" id="CP001932">
    <property type="protein sequence ID" value="ADD05379.1"/>
    <property type="molecule type" value="Genomic_DNA"/>
</dbReference>
<protein>
    <recommendedName>
        <fullName evidence="5">Lipoprotein</fullName>
    </recommendedName>
</protein>
<evidence type="ECO:0000313" key="4">
    <source>
        <dbReference type="Proteomes" id="UP000011543"/>
    </source>
</evidence>
<reference evidence="2 4" key="3">
    <citation type="journal article" date="2014" name="PLoS Genet.">
        <title>Phylogenetically driven sequencing of extremely halophilic archaea reveals strategies for static and dynamic osmo-response.</title>
        <authorList>
            <person name="Becker E.A."/>
            <person name="Seitzer P.M."/>
            <person name="Tritt A."/>
            <person name="Larsen D."/>
            <person name="Krusor M."/>
            <person name="Yao A.I."/>
            <person name="Wu D."/>
            <person name="Madern D."/>
            <person name="Eisen J.A."/>
            <person name="Darling A.E."/>
            <person name="Facciotti M.T."/>
        </authorList>
    </citation>
    <scope>NUCLEOTIDE SEQUENCE [LARGE SCALE GENOMIC DNA]</scope>
    <source>
        <strain evidence="4">ATCC 43099 / DSM 3394 / CCM 3739 / CIP 104546 / IAM 13178 / JCM 8861 / NBRC 102185 / NCIMB 2190 / MS3</strain>
        <strain evidence="2">MS-3</strain>
    </source>
</reference>
<evidence type="ECO:0000313" key="2">
    <source>
        <dbReference type="EMBL" id="ELY29305.1"/>
    </source>
</evidence>
<dbReference type="PATRIC" id="fig|547559.17.peg.2237"/>
<keyword evidence="3" id="KW-1185">Reference proteome</keyword>
<dbReference type="GeneID" id="8824646"/>
<dbReference type="PROSITE" id="PS51257">
    <property type="entry name" value="PROKAR_LIPOPROTEIN"/>
    <property type="match status" value="1"/>
</dbReference>
<name>D3SUX1_NATMM</name>
<reference evidence="1" key="4">
    <citation type="submission" date="2016-09" db="EMBL/GenBank/DDBJ databases">
        <authorList>
            <person name="Pfeiffer F."/>
        </authorList>
    </citation>
    <scope>NUCLEOTIDE SEQUENCE</scope>
    <source>
        <strain evidence="1">ATCC 43099</strain>
    </source>
</reference>
<dbReference type="Proteomes" id="UP000001879">
    <property type="component" value="Chromosome"/>
</dbReference>
<evidence type="ECO:0008006" key="5">
    <source>
        <dbReference type="Google" id="ProtNLM"/>
    </source>
</evidence>
<accession>D3SUX1</accession>
<dbReference type="KEGG" id="nmg:Nmag_1805"/>
<reference evidence="3" key="1">
    <citation type="submission" date="2010-02" db="EMBL/GenBank/DDBJ databases">
        <title>Complete sequence of chromosome of Natrialba magadii ATCC 43099.</title>
        <authorList>
            <consortium name="US DOE Joint Genome Institute"/>
            <person name="Lucas S."/>
            <person name="Copeland A."/>
            <person name="Lapidus A."/>
            <person name="Cheng J.-F."/>
            <person name="Bruce D."/>
            <person name="Goodwin L."/>
            <person name="Pitluck S."/>
            <person name="Davenport K."/>
            <person name="Saunders E."/>
            <person name="Detter J.C."/>
            <person name="Han C."/>
            <person name="Tapia R."/>
            <person name="Land M."/>
            <person name="Hauser L."/>
            <person name="Kyrpides N."/>
            <person name="Mikhailova N."/>
            <person name="De Castro R.E."/>
            <person name="Maupin-Furlow J.A."/>
            <person name="Woyke T."/>
        </authorList>
    </citation>
    <scope>NUCLEOTIDE SEQUENCE [LARGE SCALE GENOMIC DNA]</scope>
    <source>
        <strain evidence="3">ATCC 43099 / DSM 3394 / CCM 3739 / CIP 104546 / IAM 13178 / JCM 8861 / NBRC 102185 / NCIMB 2190 / MS3</strain>
    </source>
</reference>
<dbReference type="OrthoDB" id="168483at2157"/>
<dbReference type="PaxDb" id="547559-Nmag_1805"/>
<gene>
    <name evidence="1" type="ordered locus">Nmag_1805</name>
    <name evidence="2" type="ORF">C500_11325</name>
</gene>
<evidence type="ECO:0000313" key="3">
    <source>
        <dbReference type="Proteomes" id="UP000001879"/>
    </source>
</evidence>
<dbReference type="HOGENOM" id="CLU_1763919_0_0_2"/>
<dbReference type="AlphaFoldDB" id="D3SUX1"/>
<evidence type="ECO:0000313" key="1">
    <source>
        <dbReference type="EMBL" id="ADD05379.1"/>
    </source>
</evidence>